<protein>
    <submittedName>
        <fullName evidence="2">Uncharacterized protein</fullName>
    </submittedName>
</protein>
<dbReference type="Proteomes" id="UP000283895">
    <property type="component" value="Unassembled WGS sequence"/>
</dbReference>
<dbReference type="STRING" id="356882.A0A423WMY9"/>
<dbReference type="EMBL" id="LKEA01000013">
    <property type="protein sequence ID" value="ROW04869.1"/>
    <property type="molecule type" value="Genomic_DNA"/>
</dbReference>
<proteinExistence type="predicted"/>
<comment type="caution">
    <text evidence="2">The sequence shown here is derived from an EMBL/GenBank/DDBJ whole genome shotgun (WGS) entry which is preliminary data.</text>
</comment>
<keyword evidence="3" id="KW-1185">Reference proteome</keyword>
<organism evidence="2 3">
    <name type="scientific">Cytospora schulzeri</name>
    <dbReference type="NCBI Taxonomy" id="448051"/>
    <lineage>
        <taxon>Eukaryota</taxon>
        <taxon>Fungi</taxon>
        <taxon>Dikarya</taxon>
        <taxon>Ascomycota</taxon>
        <taxon>Pezizomycotina</taxon>
        <taxon>Sordariomycetes</taxon>
        <taxon>Sordariomycetidae</taxon>
        <taxon>Diaporthales</taxon>
        <taxon>Cytosporaceae</taxon>
        <taxon>Cytospora</taxon>
    </lineage>
</organism>
<feature type="region of interest" description="Disordered" evidence="1">
    <location>
        <begin position="412"/>
        <end position="437"/>
    </location>
</feature>
<feature type="region of interest" description="Disordered" evidence="1">
    <location>
        <begin position="57"/>
        <end position="87"/>
    </location>
</feature>
<evidence type="ECO:0000256" key="1">
    <source>
        <dbReference type="SAM" id="MobiDB-lite"/>
    </source>
</evidence>
<sequence length="459" mass="51229">MEGCGTWTNLLNGCLGWRHKIEDQSVELAPQVNPYGRKLMDRLEKDTAKGAKTVGRSQVGLPKGKLPIDGSALDSSRQPRRPSSQDLVDLVNSSKNTVPIESREHDNAWHEMLNDLHTALKHTRYSVSGRMAMSVWGCSRGARDALSVICPVESRDAVKIWAVSTGGRFTMTDVEPDILTFQSRVSSQSSSSSQPRLWRVRIRWLPERMFEAMPNMEKRLTYNENPYTGEYRTAYVSVLTLPCLLDNSASAWMDSLAKGITQERLEVVAQDILSILDCIMELNFQEEGSGPLSAAECRHVLNKAFWIPFTQLYPLAPVKFAQCGLGLPSYTQSQPGPHGGMVYQEASTRSGAATSTKDAGRNLMVRKPAPECRTKTVVSESPNAEPEIPVQRPPFRDLFITASREETAEVQLERERRKMEDARKLEEQGGKEEVEEKTCSGKEICLRVWPIVFVAVGPS</sequence>
<gene>
    <name evidence="2" type="ORF">VMCG_04880</name>
</gene>
<accession>A0A423WMY9</accession>
<dbReference type="OrthoDB" id="5236058at2759"/>
<reference evidence="2 3" key="1">
    <citation type="submission" date="2015-09" db="EMBL/GenBank/DDBJ databases">
        <title>Host preference determinants of Valsa canker pathogens revealed by comparative genomics.</title>
        <authorList>
            <person name="Yin Z."/>
            <person name="Huang L."/>
        </authorList>
    </citation>
    <scope>NUCLEOTIDE SEQUENCE [LARGE SCALE GENOMIC DNA]</scope>
    <source>
        <strain evidence="2 3">03-1</strain>
    </source>
</reference>
<name>A0A423WMY9_9PEZI</name>
<dbReference type="AlphaFoldDB" id="A0A423WMY9"/>
<evidence type="ECO:0000313" key="2">
    <source>
        <dbReference type="EMBL" id="ROW04869.1"/>
    </source>
</evidence>
<evidence type="ECO:0000313" key="3">
    <source>
        <dbReference type="Proteomes" id="UP000283895"/>
    </source>
</evidence>